<gene>
    <name evidence="3" type="ORF">QR680_010876</name>
</gene>
<feature type="chain" id="PRO_5041351993" evidence="2">
    <location>
        <begin position="19"/>
        <end position="111"/>
    </location>
</feature>
<keyword evidence="4" id="KW-1185">Reference proteome</keyword>
<proteinExistence type="predicted"/>
<feature type="signal peptide" evidence="2">
    <location>
        <begin position="1"/>
        <end position="18"/>
    </location>
</feature>
<protein>
    <submittedName>
        <fullName evidence="3">Uncharacterized protein</fullName>
    </submittedName>
</protein>
<evidence type="ECO:0000313" key="3">
    <source>
        <dbReference type="EMBL" id="KAK0428567.1"/>
    </source>
</evidence>
<keyword evidence="2" id="KW-0732">Signal</keyword>
<keyword evidence="1" id="KW-0812">Transmembrane</keyword>
<organism evidence="3 4">
    <name type="scientific">Steinernema hermaphroditum</name>
    <dbReference type="NCBI Taxonomy" id="289476"/>
    <lineage>
        <taxon>Eukaryota</taxon>
        <taxon>Metazoa</taxon>
        <taxon>Ecdysozoa</taxon>
        <taxon>Nematoda</taxon>
        <taxon>Chromadorea</taxon>
        <taxon>Rhabditida</taxon>
        <taxon>Tylenchina</taxon>
        <taxon>Panagrolaimomorpha</taxon>
        <taxon>Strongyloidoidea</taxon>
        <taxon>Steinernematidae</taxon>
        <taxon>Steinernema</taxon>
    </lineage>
</organism>
<keyword evidence="1" id="KW-0472">Membrane</keyword>
<dbReference type="AlphaFoldDB" id="A0AA39MBW8"/>
<sequence length="111" mass="12176">MDMASIVIFIVMCILISPKFKVMLSPHPSNSHKESIRHLTLSTHPKLSCFNCFKAEDMLFPEDNVADGVMAVALAIAFTLLVVVVLLKIICEGGCRRKKVAPIPPVEVTVV</sequence>
<dbReference type="EMBL" id="JAUCMV010000001">
    <property type="protein sequence ID" value="KAK0428567.1"/>
    <property type="molecule type" value="Genomic_DNA"/>
</dbReference>
<comment type="caution">
    <text evidence="3">The sequence shown here is derived from an EMBL/GenBank/DDBJ whole genome shotgun (WGS) entry which is preliminary data.</text>
</comment>
<evidence type="ECO:0000256" key="1">
    <source>
        <dbReference type="SAM" id="Phobius"/>
    </source>
</evidence>
<name>A0AA39MBW8_9BILA</name>
<evidence type="ECO:0000256" key="2">
    <source>
        <dbReference type="SAM" id="SignalP"/>
    </source>
</evidence>
<evidence type="ECO:0000313" key="4">
    <source>
        <dbReference type="Proteomes" id="UP001175271"/>
    </source>
</evidence>
<accession>A0AA39MBW8</accession>
<dbReference type="Proteomes" id="UP001175271">
    <property type="component" value="Unassembled WGS sequence"/>
</dbReference>
<feature type="transmembrane region" description="Helical" evidence="1">
    <location>
        <begin position="68"/>
        <end position="90"/>
    </location>
</feature>
<reference evidence="3" key="1">
    <citation type="submission" date="2023-06" db="EMBL/GenBank/DDBJ databases">
        <title>Genomic analysis of the entomopathogenic nematode Steinernema hermaphroditum.</title>
        <authorList>
            <person name="Schwarz E.M."/>
            <person name="Heppert J.K."/>
            <person name="Baniya A."/>
            <person name="Schwartz H.T."/>
            <person name="Tan C.-H."/>
            <person name="Antoshechkin I."/>
            <person name="Sternberg P.W."/>
            <person name="Goodrich-Blair H."/>
            <person name="Dillman A.R."/>
        </authorList>
    </citation>
    <scope>NUCLEOTIDE SEQUENCE</scope>
    <source>
        <strain evidence="3">PS9179</strain>
        <tissue evidence="3">Whole animal</tissue>
    </source>
</reference>
<keyword evidence="1" id="KW-1133">Transmembrane helix</keyword>